<dbReference type="AlphaFoldDB" id="A0A5N0VDE6"/>
<reference evidence="1" key="1">
    <citation type="submission" date="2019-09" db="EMBL/GenBank/DDBJ databases">
        <authorList>
            <person name="Teo W.F.A."/>
            <person name="Duangmal K."/>
        </authorList>
    </citation>
    <scope>NUCLEOTIDE SEQUENCE [LARGE SCALE GENOMIC DNA]</scope>
    <source>
        <strain evidence="1">K81G1</strain>
    </source>
</reference>
<accession>A0A5N0VDE6</accession>
<dbReference type="EMBL" id="VMNW02000007">
    <property type="protein sequence ID" value="KAA9164369.1"/>
    <property type="molecule type" value="Genomic_DNA"/>
</dbReference>
<evidence type="ECO:0000313" key="2">
    <source>
        <dbReference type="Proteomes" id="UP000319769"/>
    </source>
</evidence>
<dbReference type="Proteomes" id="UP000319769">
    <property type="component" value="Unassembled WGS sequence"/>
</dbReference>
<sequence length="76" mass="8140">MAKRFVQATTKIAFTLQDDGTVLAEDPGSGTSGVFTRTGDWISGELTHADQVMCEFVGGTYVAPDEPVRSEQGSDR</sequence>
<organism evidence="1 2">
    <name type="scientific">Amycolatopsis acidicola</name>
    <dbReference type="NCBI Taxonomy" id="2596893"/>
    <lineage>
        <taxon>Bacteria</taxon>
        <taxon>Bacillati</taxon>
        <taxon>Actinomycetota</taxon>
        <taxon>Actinomycetes</taxon>
        <taxon>Pseudonocardiales</taxon>
        <taxon>Pseudonocardiaceae</taxon>
        <taxon>Amycolatopsis</taxon>
    </lineage>
</organism>
<dbReference type="RefSeq" id="WP_144747019.1">
    <property type="nucleotide sequence ID" value="NZ_VMNW02000007.1"/>
</dbReference>
<comment type="caution">
    <text evidence="1">The sequence shown here is derived from an EMBL/GenBank/DDBJ whole genome shotgun (WGS) entry which is preliminary data.</text>
</comment>
<keyword evidence="2" id="KW-1185">Reference proteome</keyword>
<evidence type="ECO:0000313" key="1">
    <source>
        <dbReference type="EMBL" id="KAA9164369.1"/>
    </source>
</evidence>
<gene>
    <name evidence="1" type="ORF">FPZ12_007175</name>
</gene>
<name>A0A5N0VDE6_9PSEU</name>
<protein>
    <submittedName>
        <fullName evidence="1">Transposase</fullName>
    </submittedName>
</protein>
<dbReference type="OrthoDB" id="5192766at2"/>
<proteinExistence type="predicted"/>